<name>A0ABR4EFZ8_9PEZI</name>
<gene>
    <name evidence="2" type="ORF">FJTKL_11740</name>
</gene>
<accession>A0ABR4EFZ8</accession>
<evidence type="ECO:0000313" key="3">
    <source>
        <dbReference type="Proteomes" id="UP001600888"/>
    </source>
</evidence>
<organism evidence="2 3">
    <name type="scientific">Diaporthe vaccinii</name>
    <dbReference type="NCBI Taxonomy" id="105482"/>
    <lineage>
        <taxon>Eukaryota</taxon>
        <taxon>Fungi</taxon>
        <taxon>Dikarya</taxon>
        <taxon>Ascomycota</taxon>
        <taxon>Pezizomycotina</taxon>
        <taxon>Sordariomycetes</taxon>
        <taxon>Sordariomycetidae</taxon>
        <taxon>Diaporthales</taxon>
        <taxon>Diaporthaceae</taxon>
        <taxon>Diaporthe</taxon>
        <taxon>Diaporthe eres species complex</taxon>
    </lineage>
</organism>
<sequence length="94" mass="10677">MQCSLGENNKKRKRKGELPRKACTTVSSKLHQSAPHDPCQNINYMPSGRCVVRDIFTNPHPSATPLSSRHPNHSPWHQAAFPHKWLLRQSSMVP</sequence>
<proteinExistence type="predicted"/>
<feature type="region of interest" description="Disordered" evidence="1">
    <location>
        <begin position="1"/>
        <end position="39"/>
    </location>
</feature>
<protein>
    <submittedName>
        <fullName evidence="2">Uncharacterized protein</fullName>
    </submittedName>
</protein>
<evidence type="ECO:0000313" key="2">
    <source>
        <dbReference type="EMBL" id="KAL2281325.1"/>
    </source>
</evidence>
<evidence type="ECO:0000256" key="1">
    <source>
        <dbReference type="SAM" id="MobiDB-lite"/>
    </source>
</evidence>
<keyword evidence="3" id="KW-1185">Reference proteome</keyword>
<dbReference type="EMBL" id="JBAWTH010000058">
    <property type="protein sequence ID" value="KAL2281325.1"/>
    <property type="molecule type" value="Genomic_DNA"/>
</dbReference>
<dbReference type="Proteomes" id="UP001600888">
    <property type="component" value="Unassembled WGS sequence"/>
</dbReference>
<comment type="caution">
    <text evidence="2">The sequence shown here is derived from an EMBL/GenBank/DDBJ whole genome shotgun (WGS) entry which is preliminary data.</text>
</comment>
<reference evidence="2 3" key="1">
    <citation type="submission" date="2024-03" db="EMBL/GenBank/DDBJ databases">
        <title>A high-quality draft genome sequence of Diaporthe vaccinii, a causative agent of upright dieback and viscid rot disease in cranberry plants.</title>
        <authorList>
            <person name="Sarrasin M."/>
            <person name="Lang B.F."/>
            <person name="Burger G."/>
        </authorList>
    </citation>
    <scope>NUCLEOTIDE SEQUENCE [LARGE SCALE GENOMIC DNA]</scope>
    <source>
        <strain evidence="2 3">IS7</strain>
    </source>
</reference>